<dbReference type="Proteomes" id="UP000241890">
    <property type="component" value="Unassembled WGS sequence"/>
</dbReference>
<evidence type="ECO:0000256" key="1">
    <source>
        <dbReference type="SAM" id="Coils"/>
    </source>
</evidence>
<protein>
    <submittedName>
        <fullName evidence="4">Centrosomal protein of 170 kDa protein B</fullName>
    </submittedName>
</protein>
<dbReference type="SMART" id="SM00240">
    <property type="entry name" value="FHA"/>
    <property type="match status" value="1"/>
</dbReference>
<feature type="region of interest" description="Disordered" evidence="2">
    <location>
        <begin position="177"/>
        <end position="240"/>
    </location>
</feature>
<name>A0A2R5GS84_9STRA</name>
<feature type="region of interest" description="Disordered" evidence="2">
    <location>
        <begin position="348"/>
        <end position="388"/>
    </location>
</feature>
<feature type="region of interest" description="Disordered" evidence="2">
    <location>
        <begin position="129"/>
        <end position="158"/>
    </location>
</feature>
<feature type="domain" description="FHA" evidence="3">
    <location>
        <begin position="41"/>
        <end position="97"/>
    </location>
</feature>
<dbReference type="PANTHER" id="PTHR23308">
    <property type="entry name" value="NUCLEAR INHIBITOR OF PROTEIN PHOSPHATASE-1"/>
    <property type="match status" value="1"/>
</dbReference>
<feature type="region of interest" description="Disordered" evidence="2">
    <location>
        <begin position="569"/>
        <end position="655"/>
    </location>
</feature>
<dbReference type="Gene3D" id="2.60.200.20">
    <property type="match status" value="1"/>
</dbReference>
<evidence type="ECO:0000256" key="2">
    <source>
        <dbReference type="SAM" id="MobiDB-lite"/>
    </source>
</evidence>
<keyword evidence="1" id="KW-0175">Coiled coil</keyword>
<dbReference type="InParanoid" id="A0A2R5GS84"/>
<dbReference type="OrthoDB" id="444265at2759"/>
<dbReference type="InterPro" id="IPR008984">
    <property type="entry name" value="SMAD_FHA_dom_sf"/>
</dbReference>
<keyword evidence="5" id="KW-1185">Reference proteome</keyword>
<evidence type="ECO:0000313" key="4">
    <source>
        <dbReference type="EMBL" id="GBG33710.1"/>
    </source>
</evidence>
<dbReference type="AlphaFoldDB" id="A0A2R5GS84"/>
<sequence>MKGVCHVSLVLKRSALMNGNGHASLSSADGRLTYDLQVGSNRVGRAKAACEIVLRSSRSISSKHADLQVSLDETGNLVVSLADLESTNGTFVNGTHLTGRRQRPVRLQDGDVLRFGYDERSFVVHIRPSYALEDNDDDEDDDQDAHNENDNGNDYETSQDLGAASLKEEEPPRLLSPIAHLGQSGSNAADNDDDPLGATTVGPPSRQSAATDVGPPPQPKLNFEPLSKSSLSTSSREDVDRLRSDLDLANKRIVAYEAQVAQLLTQHTAGQRVANESLQTALDAALARADAAERRLSRHLDEDPSASLKGEIHTLRTQLEEAKCRAVVAEEEAARAMTSFEALQKEIKSKGPITSAEDGPFRARGSSDAGKAQTMGATASLSQDEATQDANLQSYDTAPDVCHEAGHVDQMGNENHARHLVLVAAWFGGVRSVLVQRPGKVVLANAFAKWQHSTRLASFRRKRATRSLRHLQHEHLRLVFTVSMRRMLWRMKVFVLKMGWRALYEHYIGDRELAQARLRVSGKVRELAERSNRLLADQGELTLDFDAEGEHGGGDEAFAFTKDDDFDVPVGDESLPMDEVSPASPSADRSPLRAAVTSPLNSGATRMSRKGRRGKRKKSRRASSSVANGDENQENTSMNQARSGTNAHEQQQDNRKEVLRFGDPCAALRETSGAESPETTLEEQQQMLIEALLGQVQTLAKSEEHKRKLLAKIVVPASEGEAKSAKQSRGLVIKHLQEIDALRGELDAVRRVSTEQERAAAKNLRAVCRERDDLEHELKQEHELLVQKFEEASQQTKLREAVRTLRAQLEDLRARNGLGEHVRRATALFPLSHRARSLTVEEALGHLLAIGEPSA</sequence>
<feature type="compositionally biased region" description="Acidic residues" evidence="2">
    <location>
        <begin position="133"/>
        <end position="143"/>
    </location>
</feature>
<dbReference type="InterPro" id="IPR000253">
    <property type="entry name" value="FHA_dom"/>
</dbReference>
<feature type="compositionally biased region" description="Polar residues" evidence="2">
    <location>
        <begin position="634"/>
        <end position="649"/>
    </location>
</feature>
<gene>
    <name evidence="4" type="ORF">FCC1311_099332</name>
</gene>
<comment type="caution">
    <text evidence="4">The sequence shown here is derived from an EMBL/GenBank/DDBJ whole genome shotgun (WGS) entry which is preliminary data.</text>
</comment>
<dbReference type="PROSITE" id="PS50006">
    <property type="entry name" value="FHA_DOMAIN"/>
    <property type="match status" value="1"/>
</dbReference>
<dbReference type="Pfam" id="PF00498">
    <property type="entry name" value="FHA"/>
    <property type="match status" value="1"/>
</dbReference>
<feature type="coiled-coil region" evidence="1">
    <location>
        <begin position="764"/>
        <end position="815"/>
    </location>
</feature>
<dbReference type="EMBL" id="BEYU01000166">
    <property type="protein sequence ID" value="GBG33710.1"/>
    <property type="molecule type" value="Genomic_DNA"/>
</dbReference>
<evidence type="ECO:0000313" key="5">
    <source>
        <dbReference type="Proteomes" id="UP000241890"/>
    </source>
</evidence>
<dbReference type="SUPFAM" id="SSF49879">
    <property type="entry name" value="SMAD/FHA domain"/>
    <property type="match status" value="1"/>
</dbReference>
<accession>A0A2R5GS84</accession>
<feature type="compositionally biased region" description="Basic residues" evidence="2">
    <location>
        <begin position="607"/>
        <end position="621"/>
    </location>
</feature>
<proteinExistence type="predicted"/>
<evidence type="ECO:0000259" key="3">
    <source>
        <dbReference type="PROSITE" id="PS50006"/>
    </source>
</evidence>
<dbReference type="InterPro" id="IPR050923">
    <property type="entry name" value="Cell_Proc_Reg/RNA_Proc"/>
</dbReference>
<feature type="compositionally biased region" description="Polar residues" evidence="2">
    <location>
        <begin position="375"/>
        <end position="388"/>
    </location>
</feature>
<dbReference type="CDD" id="cd00060">
    <property type="entry name" value="FHA"/>
    <property type="match status" value="1"/>
</dbReference>
<organism evidence="4 5">
    <name type="scientific">Hondaea fermentalgiana</name>
    <dbReference type="NCBI Taxonomy" id="2315210"/>
    <lineage>
        <taxon>Eukaryota</taxon>
        <taxon>Sar</taxon>
        <taxon>Stramenopiles</taxon>
        <taxon>Bigyra</taxon>
        <taxon>Labyrinthulomycetes</taxon>
        <taxon>Thraustochytrida</taxon>
        <taxon>Thraustochytriidae</taxon>
        <taxon>Hondaea</taxon>
    </lineage>
</organism>
<reference evidence="4 5" key="1">
    <citation type="submission" date="2017-12" db="EMBL/GenBank/DDBJ databases">
        <title>Sequencing, de novo assembly and annotation of complete genome of a new Thraustochytrid species, strain FCC1311.</title>
        <authorList>
            <person name="Sedici K."/>
            <person name="Godart F."/>
            <person name="Aiese Cigliano R."/>
            <person name="Sanseverino W."/>
            <person name="Barakat M."/>
            <person name="Ortet P."/>
            <person name="Marechal E."/>
            <person name="Cagnac O."/>
            <person name="Amato A."/>
        </authorList>
    </citation>
    <scope>NUCLEOTIDE SEQUENCE [LARGE SCALE GENOMIC DNA]</scope>
</reference>